<dbReference type="PANTHER" id="PTHR22958:SF1">
    <property type="entry name" value="GLYCEROPHOSPHOCHOLINE PHOSPHODIESTERASE GPCPD1"/>
    <property type="match status" value="1"/>
</dbReference>
<evidence type="ECO:0000256" key="1">
    <source>
        <dbReference type="ARBA" id="ARBA00012247"/>
    </source>
</evidence>
<organism evidence="6 7">
    <name type="scientific">Coccomyxa subellipsoidea</name>
    <dbReference type="NCBI Taxonomy" id="248742"/>
    <lineage>
        <taxon>Eukaryota</taxon>
        <taxon>Viridiplantae</taxon>
        <taxon>Chlorophyta</taxon>
        <taxon>core chlorophytes</taxon>
        <taxon>Trebouxiophyceae</taxon>
        <taxon>Trebouxiophyceae incertae sedis</taxon>
        <taxon>Coccomyxaceae</taxon>
        <taxon>Coccomyxa</taxon>
    </lineage>
</organism>
<dbReference type="Proteomes" id="UP001491310">
    <property type="component" value="Unassembled WGS sequence"/>
</dbReference>
<dbReference type="PANTHER" id="PTHR22958">
    <property type="entry name" value="GLYCEROPHOSPHORYL DIESTER PHOSPHODIESTERASE"/>
    <property type="match status" value="1"/>
</dbReference>
<accession>A0ABR2YW98</accession>
<evidence type="ECO:0000256" key="3">
    <source>
        <dbReference type="ARBA" id="ARBA00022801"/>
    </source>
</evidence>
<evidence type="ECO:0000256" key="4">
    <source>
        <dbReference type="ARBA" id="ARBA00047512"/>
    </source>
</evidence>
<proteinExistence type="predicted"/>
<keyword evidence="2" id="KW-0319">Glycerol metabolism</keyword>
<dbReference type="InterPro" id="IPR051578">
    <property type="entry name" value="GDPD"/>
</dbReference>
<dbReference type="InterPro" id="IPR017946">
    <property type="entry name" value="PLC-like_Pdiesterase_TIM-brl"/>
</dbReference>
<dbReference type="EC" id="3.1.4.46" evidence="1"/>
<evidence type="ECO:0000313" key="7">
    <source>
        <dbReference type="Proteomes" id="UP001491310"/>
    </source>
</evidence>
<reference evidence="6 7" key="1">
    <citation type="journal article" date="2024" name="Nat. Commun.">
        <title>Phylogenomics reveals the evolutionary origins of lichenization in chlorophyte algae.</title>
        <authorList>
            <person name="Puginier C."/>
            <person name="Libourel C."/>
            <person name="Otte J."/>
            <person name="Skaloud P."/>
            <person name="Haon M."/>
            <person name="Grisel S."/>
            <person name="Petersen M."/>
            <person name="Berrin J.G."/>
            <person name="Delaux P.M."/>
            <person name="Dal Grande F."/>
            <person name="Keller J."/>
        </authorList>
    </citation>
    <scope>NUCLEOTIDE SEQUENCE [LARGE SCALE GENOMIC DNA]</scope>
    <source>
        <strain evidence="6 7">SAG 216-7</strain>
    </source>
</reference>
<evidence type="ECO:0000256" key="2">
    <source>
        <dbReference type="ARBA" id="ARBA00022798"/>
    </source>
</evidence>
<dbReference type="PROSITE" id="PS51704">
    <property type="entry name" value="GP_PDE"/>
    <property type="match status" value="1"/>
</dbReference>
<comment type="caution">
    <text evidence="6">The sequence shown here is derived from an EMBL/GenBank/DDBJ whole genome shotgun (WGS) entry which is preliminary data.</text>
</comment>
<keyword evidence="7" id="KW-1185">Reference proteome</keyword>
<sequence length="247" mass="27028">MVFGGHRGMGENLLAATQRGRPLMRYRENTIRSFNTAAAAGASFVEFDVQVTGDGIPVIWHDDSRVFNSAEGKRMSHAMRWAVSEDDELPTLAEVFQGVEPSVGFDIEVKMATPPDVPVTPAHEVDRMVDAILDQVQAVATHSSRPIVFSSFDPEICRQIALPWLPPSEQPSCALPIHYKIQQQPAIAAARSKGLKVLTYGLQNNEPDWVRYQYTLGIQGAIVDDVAGIISAFGRASSLQAPALEEE</sequence>
<gene>
    <name evidence="6" type="ORF">WJX75_009621</name>
</gene>
<name>A0ABR2YW98_9CHLO</name>
<dbReference type="Gene3D" id="3.20.20.190">
    <property type="entry name" value="Phosphatidylinositol (PI) phosphodiesterase"/>
    <property type="match status" value="1"/>
</dbReference>
<dbReference type="Pfam" id="PF03009">
    <property type="entry name" value="GDPD"/>
    <property type="match status" value="1"/>
</dbReference>
<evidence type="ECO:0000259" key="5">
    <source>
        <dbReference type="PROSITE" id="PS51704"/>
    </source>
</evidence>
<dbReference type="InterPro" id="IPR030395">
    <property type="entry name" value="GP_PDE_dom"/>
</dbReference>
<protein>
    <recommendedName>
        <fullName evidence="1">glycerophosphodiester phosphodiesterase</fullName>
        <ecNumber evidence="1">3.1.4.46</ecNumber>
    </recommendedName>
</protein>
<keyword evidence="3" id="KW-0378">Hydrolase</keyword>
<evidence type="ECO:0000313" key="6">
    <source>
        <dbReference type="EMBL" id="KAK9916164.1"/>
    </source>
</evidence>
<dbReference type="EMBL" id="JALJOT010000004">
    <property type="protein sequence ID" value="KAK9916164.1"/>
    <property type="molecule type" value="Genomic_DNA"/>
</dbReference>
<feature type="domain" description="GP-PDE" evidence="5">
    <location>
        <begin position="13"/>
        <end position="247"/>
    </location>
</feature>
<dbReference type="SUPFAM" id="SSF51695">
    <property type="entry name" value="PLC-like phosphodiesterases"/>
    <property type="match status" value="1"/>
</dbReference>
<comment type="catalytic activity">
    <reaction evidence="4">
        <text>a sn-glycero-3-phosphodiester + H2O = an alcohol + sn-glycerol 3-phosphate + H(+)</text>
        <dbReference type="Rhea" id="RHEA:12969"/>
        <dbReference type="ChEBI" id="CHEBI:15377"/>
        <dbReference type="ChEBI" id="CHEBI:15378"/>
        <dbReference type="ChEBI" id="CHEBI:30879"/>
        <dbReference type="ChEBI" id="CHEBI:57597"/>
        <dbReference type="ChEBI" id="CHEBI:83408"/>
        <dbReference type="EC" id="3.1.4.46"/>
    </reaction>
</comment>